<dbReference type="InterPro" id="IPR032466">
    <property type="entry name" value="Metal_Hydrolase"/>
</dbReference>
<dbReference type="SUPFAM" id="SSF51556">
    <property type="entry name" value="Metallo-dependent hydrolases"/>
    <property type="match status" value="1"/>
</dbReference>
<dbReference type="Gene3D" id="3.20.20.140">
    <property type="entry name" value="Metal-dependent hydrolases"/>
    <property type="match status" value="1"/>
</dbReference>
<dbReference type="InterPro" id="IPR011059">
    <property type="entry name" value="Metal-dep_hydrolase_composite"/>
</dbReference>
<dbReference type="SUPFAM" id="SSF51338">
    <property type="entry name" value="Composite domain of metallo-dependent hydrolases"/>
    <property type="match status" value="1"/>
</dbReference>
<keyword evidence="3" id="KW-1185">Reference proteome</keyword>
<protein>
    <recommendedName>
        <fullName evidence="1">Amidohydrolase 3 domain-containing protein</fullName>
    </recommendedName>
</protein>
<dbReference type="Pfam" id="PF07969">
    <property type="entry name" value="Amidohydro_3"/>
    <property type="match status" value="1"/>
</dbReference>
<dbReference type="Gene3D" id="2.30.40.10">
    <property type="entry name" value="Urease, subunit C, domain 1"/>
    <property type="match status" value="1"/>
</dbReference>
<dbReference type="InterPro" id="IPR033932">
    <property type="entry name" value="YtcJ-like"/>
</dbReference>
<feature type="domain" description="Amidohydrolase 3" evidence="1">
    <location>
        <begin position="46"/>
        <end position="522"/>
    </location>
</feature>
<gene>
    <name evidence="2" type="ORF">BJY26_003085</name>
</gene>
<dbReference type="AlphaFoldDB" id="A0A7Z0IIT1"/>
<accession>A0A7Z0IIT1</accession>
<dbReference type="RefSeq" id="WP_218852454.1">
    <property type="nucleotide sequence ID" value="NZ_JACBZP010000001.1"/>
</dbReference>
<dbReference type="Gene3D" id="3.10.310.70">
    <property type="match status" value="1"/>
</dbReference>
<dbReference type="PANTHER" id="PTHR22642">
    <property type="entry name" value="IMIDAZOLONEPROPIONASE"/>
    <property type="match status" value="1"/>
</dbReference>
<dbReference type="Proteomes" id="UP000539111">
    <property type="component" value="Unassembled WGS sequence"/>
</dbReference>
<evidence type="ECO:0000259" key="1">
    <source>
        <dbReference type="Pfam" id="PF07969"/>
    </source>
</evidence>
<proteinExistence type="predicted"/>
<dbReference type="InterPro" id="IPR013108">
    <property type="entry name" value="Amidohydro_3"/>
</dbReference>
<dbReference type="PANTHER" id="PTHR22642:SF2">
    <property type="entry name" value="PROTEIN LONG AFTER FAR-RED 3"/>
    <property type="match status" value="1"/>
</dbReference>
<evidence type="ECO:0000313" key="2">
    <source>
        <dbReference type="EMBL" id="NYI68779.1"/>
    </source>
</evidence>
<organism evidence="2 3">
    <name type="scientific">Spelaeicoccus albus</name>
    <dbReference type="NCBI Taxonomy" id="1280376"/>
    <lineage>
        <taxon>Bacteria</taxon>
        <taxon>Bacillati</taxon>
        <taxon>Actinomycetota</taxon>
        <taxon>Actinomycetes</taxon>
        <taxon>Micrococcales</taxon>
        <taxon>Brevibacteriaceae</taxon>
        <taxon>Spelaeicoccus</taxon>
    </lineage>
</organism>
<evidence type="ECO:0000313" key="3">
    <source>
        <dbReference type="Proteomes" id="UP000539111"/>
    </source>
</evidence>
<name>A0A7Z0IIT1_9MICO</name>
<sequence length="530" mass="57058">MKADLIIENARIRTVDDIRPVAARMAIWQGMVLGFDEEIDDLKAKEVVDLNQRTVLPGLIDGHTHLGTTGLLSIALDVSAERSREAVLSRISRAAAGLRPHEWLDVVGYDQRAIGDAHLTAKELDLAGEGRPVWVKHISNHASVVSTAVVKAAKEHTIAGYSTEQQGLLIDEEQTLVTEQRLPYPLSTVEDAISSAGHQCLSEGITACVDAGVGSGIESLSHLELAAYARLRRRGALPVRAQLMPHYGVLHAIPGHVDDHVTIGLDLGLQQGFGDDWLSLGAVKIWIDGGMMARSAALTAPYEGTNNLGILNEDPSTVVDQIGRAHSSGWQIAAHAIGDRAIDLAIEAFESAQSDIPRSDLKHRIEHGGYIRDDQVSRLSRLNVSISTQPCFLWGSGDDFTRVVGAERAQRLYRGRSLINAGIRLIGSTDRPLPGTPLQAMQVLVERRSSTGLPMGPEEAISIDEAIQAFTINPAQAAGWGDRLGSLSPGKRADFTVLGNDPRAVEASQIGQIPVLGTYIDGLKRWEATG</sequence>
<dbReference type="EMBL" id="JACBZP010000001">
    <property type="protein sequence ID" value="NYI68779.1"/>
    <property type="molecule type" value="Genomic_DNA"/>
</dbReference>
<reference evidence="2 3" key="1">
    <citation type="submission" date="2020-07" db="EMBL/GenBank/DDBJ databases">
        <title>Sequencing the genomes of 1000 actinobacteria strains.</title>
        <authorList>
            <person name="Klenk H.-P."/>
        </authorList>
    </citation>
    <scope>NUCLEOTIDE SEQUENCE [LARGE SCALE GENOMIC DNA]</scope>
    <source>
        <strain evidence="2 3">DSM 26341</strain>
    </source>
</reference>
<comment type="caution">
    <text evidence="2">The sequence shown here is derived from an EMBL/GenBank/DDBJ whole genome shotgun (WGS) entry which is preliminary data.</text>
</comment>
<dbReference type="GO" id="GO:0016810">
    <property type="term" value="F:hydrolase activity, acting on carbon-nitrogen (but not peptide) bonds"/>
    <property type="evidence" value="ECO:0007669"/>
    <property type="project" value="InterPro"/>
</dbReference>
<dbReference type="CDD" id="cd01300">
    <property type="entry name" value="YtcJ_like"/>
    <property type="match status" value="1"/>
</dbReference>